<evidence type="ECO:0000256" key="2">
    <source>
        <dbReference type="ARBA" id="ARBA00022448"/>
    </source>
</evidence>
<keyword evidence="14" id="KW-1185">Reference proteome</keyword>
<dbReference type="GO" id="GO:0012505">
    <property type="term" value="C:endomembrane system"/>
    <property type="evidence" value="ECO:0007669"/>
    <property type="project" value="UniProtKB-SubCell"/>
</dbReference>
<dbReference type="Pfam" id="PF01699">
    <property type="entry name" value="Na_Ca_ex"/>
    <property type="match status" value="2"/>
</dbReference>
<dbReference type="InterPro" id="IPR005185">
    <property type="entry name" value="YccF"/>
</dbReference>
<feature type="transmembrane region" description="Helical" evidence="10">
    <location>
        <begin position="463"/>
        <end position="483"/>
    </location>
</feature>
<keyword evidence="4" id="KW-0109">Calcium transport</keyword>
<dbReference type="Gene3D" id="1.20.1420.30">
    <property type="entry name" value="NCX, central ion-binding region"/>
    <property type="match status" value="1"/>
</dbReference>
<evidence type="ECO:0008006" key="15">
    <source>
        <dbReference type="Google" id="ProtNLM"/>
    </source>
</evidence>
<feature type="domain" description="Sodium/calcium exchanger membrane region" evidence="11">
    <location>
        <begin position="361"/>
        <end position="481"/>
    </location>
</feature>
<reference evidence="13" key="1">
    <citation type="submission" date="2022-08" db="UniProtKB">
        <authorList>
            <consortium name="EnsemblMetazoa"/>
        </authorList>
    </citation>
    <scope>IDENTIFICATION</scope>
    <source>
        <strain evidence="13">05x7-T-G4-1.051#20</strain>
    </source>
</reference>
<keyword evidence="2" id="KW-0813">Transport</keyword>
<feature type="transmembrane region" description="Helical" evidence="10">
    <location>
        <begin position="360"/>
        <end position="382"/>
    </location>
</feature>
<keyword evidence="4" id="KW-0106">Calcium</keyword>
<dbReference type="GO" id="GO:0005774">
    <property type="term" value="C:vacuolar membrane"/>
    <property type="evidence" value="ECO:0007669"/>
    <property type="project" value="UniProtKB-ARBA"/>
</dbReference>
<dbReference type="InterPro" id="IPR004837">
    <property type="entry name" value="NaCa_Exmemb"/>
</dbReference>
<dbReference type="EnsemblMetazoa" id="G24203.1">
    <property type="protein sequence ID" value="G24203.1:cds"/>
    <property type="gene ID" value="G24203"/>
</dbReference>
<evidence type="ECO:0000313" key="13">
    <source>
        <dbReference type="EnsemblMetazoa" id="G24203.1:cds"/>
    </source>
</evidence>
<dbReference type="InterPro" id="IPR044880">
    <property type="entry name" value="NCX_ion-bd_dom_sf"/>
</dbReference>
<feature type="transmembrane region" description="Helical" evidence="10">
    <location>
        <begin position="137"/>
        <end position="160"/>
    </location>
</feature>
<dbReference type="GO" id="GO:0006874">
    <property type="term" value="P:intracellular calcium ion homeostasis"/>
    <property type="evidence" value="ECO:0007669"/>
    <property type="project" value="TreeGrafter"/>
</dbReference>
<dbReference type="AlphaFoldDB" id="A0A8W8KN20"/>
<evidence type="ECO:0000256" key="6">
    <source>
        <dbReference type="ARBA" id="ARBA00022989"/>
    </source>
</evidence>
<dbReference type="InterPro" id="IPR004713">
    <property type="entry name" value="CaH_exchang"/>
</dbReference>
<dbReference type="GO" id="GO:0015369">
    <property type="term" value="F:calcium:proton antiporter activity"/>
    <property type="evidence" value="ECO:0007669"/>
    <property type="project" value="TreeGrafter"/>
</dbReference>
<keyword evidence="3" id="KW-0050">Antiport</keyword>
<evidence type="ECO:0000259" key="11">
    <source>
        <dbReference type="Pfam" id="PF01699"/>
    </source>
</evidence>
<evidence type="ECO:0000256" key="7">
    <source>
        <dbReference type="ARBA" id="ARBA00023065"/>
    </source>
</evidence>
<feature type="transmembrane region" description="Helical" evidence="10">
    <location>
        <begin position="389"/>
        <end position="410"/>
    </location>
</feature>
<feature type="domain" description="Sodium/calcium exchanger membrane region" evidence="11">
    <location>
        <begin position="596"/>
        <end position="738"/>
    </location>
</feature>
<feature type="transmembrane region" description="Helical" evidence="10">
    <location>
        <begin position="698"/>
        <end position="714"/>
    </location>
</feature>
<keyword evidence="7" id="KW-0406">Ion transport</keyword>
<dbReference type="Pfam" id="PF03733">
    <property type="entry name" value="YccF"/>
    <property type="match status" value="1"/>
</dbReference>
<evidence type="ECO:0000256" key="8">
    <source>
        <dbReference type="ARBA" id="ARBA00023136"/>
    </source>
</evidence>
<feature type="compositionally biased region" description="Polar residues" evidence="9">
    <location>
        <begin position="1"/>
        <end position="21"/>
    </location>
</feature>
<keyword evidence="6 10" id="KW-1133">Transmembrane helix</keyword>
<sequence>MDFVSSPSVPMSVDTNSSNGDSIPDVVGHSETSVHRVRRSVQNDDGPYKRLSTSLKIDSASDFGSGRADDEARGFTQSENDIESNKIHQNYLFGFKKWKSHVTTRPLSTRSEIVQSLYADISEVKEINVSTCGFWNVLYAVLFGWWVAVVYCVVGGLMYATVIGKDYAFFCFRMAHYFLWPFGKFVYLVKDDTEVTSAKVSASNSQETETSRLLKDSSDSNTSDVYVCEGFWGRGVSYVWLILGLPLIVITHIVVMSVTWLLVISIGMSKVHWRTLRQILYLPPNEVKTGDSFVMDLDTRRRKKKGEILMYTHNAVNLYYYKYTVDGMNIIFVNLLFFVILSLILGYTDHENKHYSGVTKVILGILAIVPLTYYIGMAIICISAQSSYALGAVLNATCGTVVEMILSVVVLNKGNQSGSACYVELVKSNLAGTIIGSILLIPGLCMILGGIKFHSQRFNHASAGISSLLLFVAVSGVFAPTLFARMFGDLECQKCESIISNSTPTMNQSVESYYLHCTRCQSDLSGLDGDMSLYNLHIKPLVYASAILLPIAYIVGMIFSLKTHAAQINADYMRSLEEANHEGHQHSVPMWSRLKSLTILLCSATLIAFCAELVSDNIKSFFKSSGISEYFVGILVIAMVTELPEIINGAQFSLENNVNLGIEIGTNTAIQVCMIQVPILVLIDLIYPFNLVMVFNDVHLYAVIFSVVVINYTFQDGKSDYFQGSALFIIYIVILCMYYFMPIPEQVKPDLGILYLGRFCAALDRSCAVGTRYCANI</sequence>
<feature type="transmembrane region" description="Helical" evidence="10">
    <location>
        <begin position="330"/>
        <end position="348"/>
    </location>
</feature>
<feature type="domain" description="Inner membrane component" evidence="12">
    <location>
        <begin position="135"/>
        <end position="184"/>
    </location>
</feature>
<protein>
    <recommendedName>
        <fullName evidence="15">Low affinity vacuolar monovalent cation/H(+) antiporter</fullName>
    </recommendedName>
</protein>
<evidence type="ECO:0000256" key="10">
    <source>
        <dbReference type="SAM" id="Phobius"/>
    </source>
</evidence>
<dbReference type="Proteomes" id="UP000005408">
    <property type="component" value="Unassembled WGS sequence"/>
</dbReference>
<evidence type="ECO:0000256" key="3">
    <source>
        <dbReference type="ARBA" id="ARBA00022449"/>
    </source>
</evidence>
<accession>A0A8W8KN20</accession>
<evidence type="ECO:0000259" key="12">
    <source>
        <dbReference type="Pfam" id="PF03733"/>
    </source>
</evidence>
<feature type="transmembrane region" description="Helical" evidence="10">
    <location>
        <begin position="541"/>
        <end position="561"/>
    </location>
</feature>
<feature type="transmembrane region" description="Helical" evidence="10">
    <location>
        <begin position="668"/>
        <end position="686"/>
    </location>
</feature>
<dbReference type="PANTHER" id="PTHR31503">
    <property type="entry name" value="VACUOLAR CALCIUM ION TRANSPORTER"/>
    <property type="match status" value="1"/>
</dbReference>
<feature type="transmembrane region" description="Helical" evidence="10">
    <location>
        <begin position="597"/>
        <end position="615"/>
    </location>
</feature>
<keyword evidence="8 10" id="KW-0472">Membrane</keyword>
<keyword evidence="5 10" id="KW-0812">Transmembrane</keyword>
<organism evidence="13 14">
    <name type="scientific">Magallana gigas</name>
    <name type="common">Pacific oyster</name>
    <name type="synonym">Crassostrea gigas</name>
    <dbReference type="NCBI Taxonomy" id="29159"/>
    <lineage>
        <taxon>Eukaryota</taxon>
        <taxon>Metazoa</taxon>
        <taxon>Spiralia</taxon>
        <taxon>Lophotrochozoa</taxon>
        <taxon>Mollusca</taxon>
        <taxon>Bivalvia</taxon>
        <taxon>Autobranchia</taxon>
        <taxon>Pteriomorphia</taxon>
        <taxon>Ostreida</taxon>
        <taxon>Ostreoidea</taxon>
        <taxon>Ostreidae</taxon>
        <taxon>Magallana</taxon>
    </lineage>
</organism>
<feature type="transmembrane region" description="Helical" evidence="10">
    <location>
        <begin position="238"/>
        <end position="264"/>
    </location>
</feature>
<comment type="subcellular location">
    <subcellularLocation>
        <location evidence="1">Endomembrane system</location>
        <topology evidence="1">Multi-pass membrane protein</topology>
    </subcellularLocation>
</comment>
<evidence type="ECO:0000256" key="1">
    <source>
        <dbReference type="ARBA" id="ARBA00004127"/>
    </source>
</evidence>
<evidence type="ECO:0000256" key="9">
    <source>
        <dbReference type="SAM" id="MobiDB-lite"/>
    </source>
</evidence>
<feature type="region of interest" description="Disordered" evidence="9">
    <location>
        <begin position="1"/>
        <end position="50"/>
    </location>
</feature>
<feature type="transmembrane region" description="Helical" evidence="10">
    <location>
        <begin position="430"/>
        <end position="451"/>
    </location>
</feature>
<name>A0A8W8KN20_MAGGI</name>
<feature type="transmembrane region" description="Helical" evidence="10">
    <location>
        <begin position="627"/>
        <end position="647"/>
    </location>
</feature>
<evidence type="ECO:0000256" key="5">
    <source>
        <dbReference type="ARBA" id="ARBA00022692"/>
    </source>
</evidence>
<feature type="transmembrane region" description="Helical" evidence="10">
    <location>
        <begin position="721"/>
        <end position="741"/>
    </location>
</feature>
<evidence type="ECO:0000313" key="14">
    <source>
        <dbReference type="Proteomes" id="UP000005408"/>
    </source>
</evidence>
<evidence type="ECO:0000256" key="4">
    <source>
        <dbReference type="ARBA" id="ARBA00022568"/>
    </source>
</evidence>
<dbReference type="PANTHER" id="PTHR31503:SF10">
    <property type="entry name" value="VNX1 PROTEIN"/>
    <property type="match status" value="1"/>
</dbReference>
<proteinExistence type="predicted"/>